<dbReference type="Proteomes" id="UP001431209">
    <property type="component" value="Unassembled WGS sequence"/>
</dbReference>
<evidence type="ECO:0000313" key="2">
    <source>
        <dbReference type="Proteomes" id="UP001431209"/>
    </source>
</evidence>
<dbReference type="InterPro" id="IPR023213">
    <property type="entry name" value="CAT-like_dom_sf"/>
</dbReference>
<comment type="caution">
    <text evidence="1">The sequence shown here is derived from an EMBL/GenBank/DDBJ whole genome shotgun (WGS) entry which is preliminary data.</text>
</comment>
<keyword evidence="2" id="KW-1185">Reference proteome</keyword>
<dbReference type="EMBL" id="JAOPGA020000886">
    <property type="protein sequence ID" value="KAL0482732.1"/>
    <property type="molecule type" value="Genomic_DNA"/>
</dbReference>
<organism evidence="1 2">
    <name type="scientific">Acrasis kona</name>
    <dbReference type="NCBI Taxonomy" id="1008807"/>
    <lineage>
        <taxon>Eukaryota</taxon>
        <taxon>Discoba</taxon>
        <taxon>Heterolobosea</taxon>
        <taxon>Tetramitia</taxon>
        <taxon>Eutetramitia</taxon>
        <taxon>Acrasidae</taxon>
        <taxon>Acrasis</taxon>
    </lineage>
</organism>
<reference evidence="1 2" key="1">
    <citation type="submission" date="2024-03" db="EMBL/GenBank/DDBJ databases">
        <title>The Acrasis kona genome and developmental transcriptomes reveal deep origins of eukaryotic multicellular pathways.</title>
        <authorList>
            <person name="Sheikh S."/>
            <person name="Fu C.-J."/>
            <person name="Brown M.W."/>
            <person name="Baldauf S.L."/>
        </authorList>
    </citation>
    <scope>NUCLEOTIDE SEQUENCE [LARGE SCALE GENOMIC DNA]</scope>
    <source>
        <strain evidence="1 2">ATCC MYA-3509</strain>
    </source>
</reference>
<evidence type="ECO:0000313" key="1">
    <source>
        <dbReference type="EMBL" id="KAL0482732.1"/>
    </source>
</evidence>
<gene>
    <name evidence="1" type="ORF">AKO1_014285</name>
</gene>
<proteinExistence type="predicted"/>
<dbReference type="AlphaFoldDB" id="A0AAW2YZ04"/>
<accession>A0AAW2YZ04</accession>
<dbReference type="SUPFAM" id="SSF52777">
    <property type="entry name" value="CoA-dependent acyltransferases"/>
    <property type="match status" value="2"/>
</dbReference>
<dbReference type="Gene3D" id="3.30.559.10">
    <property type="entry name" value="Chloramphenicol acetyltransferase-like domain"/>
    <property type="match status" value="1"/>
</dbReference>
<name>A0AAW2YZ04_9EUKA</name>
<sequence>MTFHTGETLRPLNPIEEIFYLQERASSIAPSFLLQIEGTKSEVEWKHAIKQVQNVHPLLSTKITKALGKRPVFTKTDDEIEIEFCKWNQEFDVKAELSKSFERVFWSSNGPLLHLKIFSGLNKTFIIGHGCHTAFDAMGYMILIDDMLSFAGKHNYKKHPYEFQPESQVYKKLNLTLEHEYTSKKLEESDLTQGLNRTLTLPVHIYFGSLTEYELKSLIQQCRSRNTTLHGLLVSAFATTGYKRFKEWQLRPPVFTTPANVRPIVGLPDIPGNLIYNVITPVMDLDKGDVWSTALQVNKDVHSGVQFESALAAHQGAKETVSKEMSPKEVTKITDYLCGDMMVSNYGPQKIVQHDYGDLKLSGVRMSSVIDVPKVDIMTFNKESVITLATRKPEEGWLEEAVNVLRNQIK</sequence>
<protein>
    <submittedName>
        <fullName evidence="1">Condensation domain-containing protein</fullName>
    </submittedName>
</protein>